<dbReference type="SUPFAM" id="SSF53335">
    <property type="entry name" value="S-adenosyl-L-methionine-dependent methyltransferases"/>
    <property type="match status" value="1"/>
</dbReference>
<dbReference type="InterPro" id="IPR050508">
    <property type="entry name" value="Methyltransf_Superfamily"/>
</dbReference>
<dbReference type="PANTHER" id="PTHR42912">
    <property type="entry name" value="METHYLTRANSFERASE"/>
    <property type="match status" value="1"/>
</dbReference>
<dbReference type="Gene3D" id="3.40.50.150">
    <property type="entry name" value="Vaccinia Virus protein VP39"/>
    <property type="match status" value="1"/>
</dbReference>
<evidence type="ECO:0000313" key="2">
    <source>
        <dbReference type="EMBL" id="MFF3568456.1"/>
    </source>
</evidence>
<dbReference type="InterPro" id="IPR041698">
    <property type="entry name" value="Methyltransf_25"/>
</dbReference>
<gene>
    <name evidence="2" type="ORF">ACFYXQ_11855</name>
</gene>
<keyword evidence="3" id="KW-1185">Reference proteome</keyword>
<dbReference type="PANTHER" id="PTHR42912:SF45">
    <property type="entry name" value="23S RRNA (GUANINE(745)-N(1))-METHYLTRANSFERASE"/>
    <property type="match status" value="1"/>
</dbReference>
<keyword evidence="2" id="KW-0489">Methyltransferase</keyword>
<dbReference type="RefSeq" id="WP_387403461.1">
    <property type="nucleotide sequence ID" value="NZ_JBIAQY010000003.1"/>
</dbReference>
<dbReference type="CDD" id="cd02440">
    <property type="entry name" value="AdoMet_MTases"/>
    <property type="match status" value="1"/>
</dbReference>
<protein>
    <submittedName>
        <fullName evidence="2">Class I SAM-dependent methyltransferase</fullName>
        <ecNumber evidence="2">2.1.-.-</ecNumber>
    </submittedName>
</protein>
<dbReference type="GO" id="GO:0032259">
    <property type="term" value="P:methylation"/>
    <property type="evidence" value="ECO:0007669"/>
    <property type="project" value="UniProtKB-KW"/>
</dbReference>
<sequence>MNESNLVEPADVPTTRNAYDEVAELYADMFADALAAQPFDRAMLGAFADLVRAAGSGPVIDVGCGPGRITTHLDTLGLDVSGIDLSPEMIRLARADRPDLRYEIGTMERLPLGDAAVGGLVSWYSIIHLPPERVPGVLTEFARVLRPGGQLLMAFQAAADESVEVQAHDHRVTTSYRWSLRGMAELLRPRGFTVVARMHREPDPDERTRHWYLIATRSAEADSPEQG</sequence>
<evidence type="ECO:0000259" key="1">
    <source>
        <dbReference type="Pfam" id="PF13649"/>
    </source>
</evidence>
<keyword evidence="2" id="KW-0808">Transferase</keyword>
<accession>A0ABW6RWQ9</accession>
<reference evidence="2 3" key="1">
    <citation type="submission" date="2024-10" db="EMBL/GenBank/DDBJ databases">
        <title>The Natural Products Discovery Center: Release of the First 8490 Sequenced Strains for Exploring Actinobacteria Biosynthetic Diversity.</title>
        <authorList>
            <person name="Kalkreuter E."/>
            <person name="Kautsar S.A."/>
            <person name="Yang D."/>
            <person name="Bader C.D."/>
            <person name="Teijaro C.N."/>
            <person name="Fluegel L."/>
            <person name="Davis C.M."/>
            <person name="Simpson J.R."/>
            <person name="Lauterbach L."/>
            <person name="Steele A.D."/>
            <person name="Gui C."/>
            <person name="Meng S."/>
            <person name="Li G."/>
            <person name="Viehrig K."/>
            <person name="Ye F."/>
            <person name="Su P."/>
            <person name="Kiefer A.F."/>
            <person name="Nichols A."/>
            <person name="Cepeda A.J."/>
            <person name="Yan W."/>
            <person name="Fan B."/>
            <person name="Jiang Y."/>
            <person name="Adhikari A."/>
            <person name="Zheng C.-J."/>
            <person name="Schuster L."/>
            <person name="Cowan T.M."/>
            <person name="Smanski M.J."/>
            <person name="Chevrette M.G."/>
            <person name="De Carvalho L.P.S."/>
            <person name="Shen B."/>
        </authorList>
    </citation>
    <scope>NUCLEOTIDE SEQUENCE [LARGE SCALE GENOMIC DNA]</scope>
    <source>
        <strain evidence="2 3">NPDC002593</strain>
    </source>
</reference>
<dbReference type="Pfam" id="PF13649">
    <property type="entry name" value="Methyltransf_25"/>
    <property type="match status" value="1"/>
</dbReference>
<dbReference type="EC" id="2.1.-.-" evidence="2"/>
<dbReference type="Proteomes" id="UP001601992">
    <property type="component" value="Unassembled WGS sequence"/>
</dbReference>
<name>A0ABW6RWQ9_9NOCA</name>
<proteinExistence type="predicted"/>
<comment type="caution">
    <text evidence="2">The sequence shown here is derived from an EMBL/GenBank/DDBJ whole genome shotgun (WGS) entry which is preliminary data.</text>
</comment>
<evidence type="ECO:0000313" key="3">
    <source>
        <dbReference type="Proteomes" id="UP001601992"/>
    </source>
</evidence>
<dbReference type="GO" id="GO:0008168">
    <property type="term" value="F:methyltransferase activity"/>
    <property type="evidence" value="ECO:0007669"/>
    <property type="project" value="UniProtKB-KW"/>
</dbReference>
<feature type="domain" description="Methyltransferase" evidence="1">
    <location>
        <begin position="59"/>
        <end position="149"/>
    </location>
</feature>
<organism evidence="2 3">
    <name type="scientific">Nocardia jiangxiensis</name>
    <dbReference type="NCBI Taxonomy" id="282685"/>
    <lineage>
        <taxon>Bacteria</taxon>
        <taxon>Bacillati</taxon>
        <taxon>Actinomycetota</taxon>
        <taxon>Actinomycetes</taxon>
        <taxon>Mycobacteriales</taxon>
        <taxon>Nocardiaceae</taxon>
        <taxon>Nocardia</taxon>
    </lineage>
</organism>
<dbReference type="EMBL" id="JBIAQY010000003">
    <property type="protein sequence ID" value="MFF3568456.1"/>
    <property type="molecule type" value="Genomic_DNA"/>
</dbReference>
<dbReference type="InterPro" id="IPR029063">
    <property type="entry name" value="SAM-dependent_MTases_sf"/>
</dbReference>